<feature type="transmembrane region" description="Helical" evidence="1">
    <location>
        <begin position="66"/>
        <end position="86"/>
    </location>
</feature>
<proteinExistence type="predicted"/>
<reference evidence="3" key="1">
    <citation type="submission" date="2012-12" db="EMBL/GenBank/DDBJ databases">
        <title>The genome sequence of Bacillus cereus VD146.</title>
        <authorList>
            <consortium name="The Broad Institute Genome Sequencing Platform"/>
            <consortium name="The Broad Institute Genome Sequencing Center for Infectious Disease"/>
            <person name="Feldgarden M."/>
            <person name="Van der Auwera G.A."/>
            <person name="Mahillon J."/>
            <person name="Duprez V."/>
            <person name="Timmery S."/>
            <person name="Mattelet C."/>
            <person name="Dierick K."/>
            <person name="Sun M."/>
            <person name="Yu Z."/>
            <person name="Zhu L."/>
            <person name="Hu X."/>
            <person name="Shank E.B."/>
            <person name="Swiecicka I."/>
            <person name="Hansen B.M."/>
            <person name="Andrup L."/>
            <person name="Walker B."/>
            <person name="Young S.K."/>
            <person name="Zeng Q."/>
            <person name="Gargeya S."/>
            <person name="Fitzgerald M."/>
            <person name="Haas B."/>
            <person name="Abouelleil A."/>
            <person name="Alvarado L."/>
            <person name="Arachchi H.M."/>
            <person name="Berlin A.M."/>
            <person name="Chapman S.B."/>
            <person name="Dewar J."/>
            <person name="Goldberg J."/>
            <person name="Griggs A."/>
            <person name="Gujja S."/>
            <person name="Hansen M."/>
            <person name="Howarth C."/>
            <person name="Imamovic A."/>
            <person name="Larimer J."/>
            <person name="McCowan C."/>
            <person name="Murphy C."/>
            <person name="Neiman D."/>
            <person name="Pearson M."/>
            <person name="Priest M."/>
            <person name="Roberts A."/>
            <person name="Saif S."/>
            <person name="Shea T."/>
            <person name="Sisk P."/>
            <person name="Sykes S."/>
            <person name="Wortman J."/>
            <person name="Nusbaum C."/>
            <person name="Birren B."/>
        </authorList>
    </citation>
    <scope>NUCLEOTIDE SEQUENCE [LARGE SCALE GENOMIC DNA]</scope>
    <source>
        <strain evidence="3">VD146</strain>
    </source>
</reference>
<gene>
    <name evidence="2" type="ORF">IK1_04272</name>
</gene>
<evidence type="ECO:0000256" key="1">
    <source>
        <dbReference type="SAM" id="Phobius"/>
    </source>
</evidence>
<feature type="transmembrane region" description="Helical" evidence="1">
    <location>
        <begin position="31"/>
        <end position="54"/>
    </location>
</feature>
<sequence>MNSFFRESKRSLNAFSAANTYLDCLVQTKTYLQLLILIIFCIATVYIPFPSFTLNYINKIDILMQYIIKAVYFSFPISYVFLFIMWNQRFLISKKITCRQLKTSFFSAFIIYIIMLFFCLY</sequence>
<accession>R8NHS3</accession>
<feature type="transmembrane region" description="Helical" evidence="1">
    <location>
        <begin position="101"/>
        <end position="120"/>
    </location>
</feature>
<comment type="caution">
    <text evidence="2">The sequence shown here is derived from an EMBL/GenBank/DDBJ whole genome shotgun (WGS) entry which is preliminary data.</text>
</comment>
<dbReference type="AlphaFoldDB" id="R8NHS3"/>
<dbReference type="Proteomes" id="UP000014020">
    <property type="component" value="Unassembled WGS sequence"/>
</dbReference>
<keyword evidence="1" id="KW-0812">Transmembrane</keyword>
<evidence type="ECO:0000313" key="3">
    <source>
        <dbReference type="Proteomes" id="UP000014020"/>
    </source>
</evidence>
<name>R8NHS3_BACCX</name>
<dbReference type="EMBL" id="AHFE01000020">
    <property type="protein sequence ID" value="EOP46060.1"/>
    <property type="molecule type" value="Genomic_DNA"/>
</dbReference>
<keyword evidence="1" id="KW-0472">Membrane</keyword>
<evidence type="ECO:0000313" key="2">
    <source>
        <dbReference type="EMBL" id="EOP46060.1"/>
    </source>
</evidence>
<protein>
    <submittedName>
        <fullName evidence="2">Uncharacterized protein</fullName>
    </submittedName>
</protein>
<dbReference type="HOGENOM" id="CLU_2033340_0_0_9"/>
<keyword evidence="1" id="KW-1133">Transmembrane helix</keyword>
<organism evidence="2 3">
    <name type="scientific">Bacillus cereus (strain VD146)</name>
    <dbReference type="NCBI Taxonomy" id="1053236"/>
    <lineage>
        <taxon>Bacteria</taxon>
        <taxon>Bacillati</taxon>
        <taxon>Bacillota</taxon>
        <taxon>Bacilli</taxon>
        <taxon>Bacillales</taxon>
        <taxon>Bacillaceae</taxon>
        <taxon>Bacillus</taxon>
        <taxon>Bacillus cereus group</taxon>
    </lineage>
</organism>